<keyword evidence="3" id="KW-1185">Reference proteome</keyword>
<feature type="transmembrane region" description="Helical" evidence="1">
    <location>
        <begin position="102"/>
        <end position="122"/>
    </location>
</feature>
<feature type="transmembrane region" description="Helical" evidence="1">
    <location>
        <begin position="74"/>
        <end position="95"/>
    </location>
</feature>
<keyword evidence="1" id="KW-0472">Membrane</keyword>
<feature type="transmembrane region" description="Helical" evidence="1">
    <location>
        <begin position="128"/>
        <end position="149"/>
    </location>
</feature>
<evidence type="ECO:0000313" key="2">
    <source>
        <dbReference type="EMBL" id="ANH39129.1"/>
    </source>
</evidence>
<evidence type="ECO:0000256" key="1">
    <source>
        <dbReference type="SAM" id="Phobius"/>
    </source>
</evidence>
<dbReference type="EMBL" id="CP015079">
    <property type="protein sequence ID" value="ANH39129.1"/>
    <property type="molecule type" value="Genomic_DNA"/>
</dbReference>
<gene>
    <name evidence="2" type="ORF">I601_2713</name>
</gene>
<dbReference type="PATRIC" id="fig|1300347.3.peg.2707"/>
<evidence type="ECO:0000313" key="3">
    <source>
        <dbReference type="Proteomes" id="UP000077868"/>
    </source>
</evidence>
<keyword evidence="1" id="KW-0812">Transmembrane</keyword>
<reference evidence="2 3" key="1">
    <citation type="submission" date="2016-03" db="EMBL/GenBank/DDBJ databases">
        <title>Complete genome sequence of a soil Actinobacterium, Nocardioides dokdonensis FR1436.</title>
        <authorList>
            <person name="Kwon S.-K."/>
            <person name="Kim K."/>
            <person name="Kim J.F."/>
        </authorList>
    </citation>
    <scope>NUCLEOTIDE SEQUENCE [LARGE SCALE GENOMIC DNA]</scope>
    <source>
        <strain evidence="2 3">FR1436</strain>
    </source>
</reference>
<dbReference type="STRING" id="1300347.I601_2713"/>
<proteinExistence type="predicted"/>
<dbReference type="KEGG" id="ndk:I601_2713"/>
<dbReference type="AlphaFoldDB" id="A0A1A9GLF7"/>
<dbReference type="RefSeq" id="WP_068110587.1">
    <property type="nucleotide sequence ID" value="NZ_CP015079.1"/>
</dbReference>
<sequence length="168" mass="18589">MDDDRLDPPRALRLCLRLHLLLLALGAVTVTLTAVLRDDLVLEWARGHRSAAEILERQGLDYLIEEQPIAVPQFFPVAAVLFVVMVLLIGVLMVFFSNGHHWARVCLAVLVVMTAVATLSGIRVGPPQVFVVLSYLSLVVDVAILATMFHPDTNAYLRRTHERISATA</sequence>
<organism evidence="2 3">
    <name type="scientific">Nocardioides dokdonensis FR1436</name>
    <dbReference type="NCBI Taxonomy" id="1300347"/>
    <lineage>
        <taxon>Bacteria</taxon>
        <taxon>Bacillati</taxon>
        <taxon>Actinomycetota</taxon>
        <taxon>Actinomycetes</taxon>
        <taxon>Propionibacteriales</taxon>
        <taxon>Nocardioidaceae</taxon>
        <taxon>Nocardioides</taxon>
    </lineage>
</organism>
<keyword evidence="1" id="KW-1133">Transmembrane helix</keyword>
<dbReference type="Proteomes" id="UP000077868">
    <property type="component" value="Chromosome"/>
</dbReference>
<accession>A0A1A9GLF7</accession>
<protein>
    <submittedName>
        <fullName evidence="2">Uncharacterized protein</fullName>
    </submittedName>
</protein>
<name>A0A1A9GLF7_9ACTN</name>
<feature type="transmembrane region" description="Helical" evidence="1">
    <location>
        <begin position="14"/>
        <end position="36"/>
    </location>
</feature>